<evidence type="ECO:0000256" key="6">
    <source>
        <dbReference type="ARBA" id="ARBA00022989"/>
    </source>
</evidence>
<proteinExistence type="inferred from homology"/>
<feature type="repeat" description="Solcar" evidence="8">
    <location>
        <begin position="199"/>
        <end position="283"/>
    </location>
</feature>
<comment type="similarity">
    <text evidence="2 9">Belongs to the mitochondrial carrier (TC 2.A.29) family.</text>
</comment>
<evidence type="ECO:0000256" key="7">
    <source>
        <dbReference type="ARBA" id="ARBA00023136"/>
    </source>
</evidence>
<comment type="subcellular location">
    <subcellularLocation>
        <location evidence="1">Membrane</location>
        <topology evidence="1">Multi-pass membrane protein</topology>
    </subcellularLocation>
</comment>
<organism evidence="10">
    <name type="scientific">Tetraselmis chuii</name>
    <dbReference type="NCBI Taxonomy" id="63592"/>
    <lineage>
        <taxon>Eukaryota</taxon>
        <taxon>Viridiplantae</taxon>
        <taxon>Chlorophyta</taxon>
        <taxon>core chlorophytes</taxon>
        <taxon>Chlorodendrophyceae</taxon>
        <taxon>Chlorodendrales</taxon>
        <taxon>Chlorodendraceae</taxon>
        <taxon>Tetraselmis</taxon>
    </lineage>
</organism>
<dbReference type="InterPro" id="IPR023395">
    <property type="entry name" value="MCP_dom_sf"/>
</dbReference>
<accession>A0A7S1SWZ6</accession>
<dbReference type="PROSITE" id="PS50920">
    <property type="entry name" value="SOLCAR"/>
    <property type="match status" value="3"/>
</dbReference>
<evidence type="ECO:0000256" key="8">
    <source>
        <dbReference type="PROSITE-ProRule" id="PRU00282"/>
    </source>
</evidence>
<evidence type="ECO:0008006" key="11">
    <source>
        <dbReference type="Google" id="ProtNLM"/>
    </source>
</evidence>
<gene>
    <name evidence="10" type="ORF">TCHU04912_LOCUS11558</name>
</gene>
<dbReference type="InterPro" id="IPR050391">
    <property type="entry name" value="Mito_Metabolite_Transporter"/>
</dbReference>
<feature type="repeat" description="Solcar" evidence="8">
    <location>
        <begin position="106"/>
        <end position="190"/>
    </location>
</feature>
<keyword evidence="3 9" id="KW-0813">Transport</keyword>
<dbReference type="PANTHER" id="PTHR45618">
    <property type="entry name" value="MITOCHONDRIAL DICARBOXYLATE CARRIER-RELATED"/>
    <property type="match status" value="1"/>
</dbReference>
<dbReference type="Pfam" id="PF00153">
    <property type="entry name" value="Mito_carr"/>
    <property type="match status" value="3"/>
</dbReference>
<name>A0A7S1SWZ6_9CHLO</name>
<evidence type="ECO:0000256" key="5">
    <source>
        <dbReference type="ARBA" id="ARBA00022737"/>
    </source>
</evidence>
<reference evidence="10" key="1">
    <citation type="submission" date="2021-01" db="EMBL/GenBank/DDBJ databases">
        <authorList>
            <person name="Corre E."/>
            <person name="Pelletier E."/>
            <person name="Niang G."/>
            <person name="Scheremetjew M."/>
            <person name="Finn R."/>
            <person name="Kale V."/>
            <person name="Holt S."/>
            <person name="Cochrane G."/>
            <person name="Meng A."/>
            <person name="Brown T."/>
            <person name="Cohen L."/>
        </authorList>
    </citation>
    <scope>NUCLEOTIDE SEQUENCE</scope>
    <source>
        <strain evidence="10">PLY429</strain>
    </source>
</reference>
<evidence type="ECO:0000256" key="4">
    <source>
        <dbReference type="ARBA" id="ARBA00022692"/>
    </source>
</evidence>
<protein>
    <recommendedName>
        <fullName evidence="11">Mitochondrial carrier protein</fullName>
    </recommendedName>
</protein>
<keyword evidence="7 8" id="KW-0472">Membrane</keyword>
<dbReference type="EMBL" id="HBGG01022278">
    <property type="protein sequence ID" value="CAD9209319.1"/>
    <property type="molecule type" value="Transcribed_RNA"/>
</dbReference>
<dbReference type="InterPro" id="IPR018108">
    <property type="entry name" value="MCP_transmembrane"/>
</dbReference>
<evidence type="ECO:0000256" key="1">
    <source>
        <dbReference type="ARBA" id="ARBA00004141"/>
    </source>
</evidence>
<dbReference type="GO" id="GO:0016020">
    <property type="term" value="C:membrane"/>
    <property type="evidence" value="ECO:0007669"/>
    <property type="project" value="UniProtKB-SubCell"/>
</dbReference>
<keyword evidence="5" id="KW-0677">Repeat</keyword>
<evidence type="ECO:0000256" key="9">
    <source>
        <dbReference type="RuleBase" id="RU000488"/>
    </source>
</evidence>
<keyword evidence="6" id="KW-1133">Transmembrane helix</keyword>
<evidence type="ECO:0000256" key="2">
    <source>
        <dbReference type="ARBA" id="ARBA00006375"/>
    </source>
</evidence>
<dbReference type="AlphaFoldDB" id="A0A7S1SWZ6"/>
<feature type="repeat" description="Solcar" evidence="8">
    <location>
        <begin position="18"/>
        <end position="101"/>
    </location>
</feature>
<dbReference type="SUPFAM" id="SSF103506">
    <property type="entry name" value="Mitochondrial carrier"/>
    <property type="match status" value="1"/>
</dbReference>
<keyword evidence="4 8" id="KW-0812">Transmembrane</keyword>
<evidence type="ECO:0000256" key="3">
    <source>
        <dbReference type="ARBA" id="ARBA00022448"/>
    </source>
</evidence>
<sequence>MVLQPSTRPLAERYPLGMGLLTSGVSVASASALTNPFDVVKVRLQLQALTGGPPLGMLSTFQGIWRTEGLLALWHGVTPAIGRGLFYGAVRIGMYKPLLGVLPIESQPVQKVTAGCISGALAAAVFNPFDLVKTRLQAKTAAPQSMGSIIKTVVAENGVTGLWRGTVPSAIRAGVLTAAQCATYDVTKRKMIAMTGWGDNMGTQLLTSMATGLITTTATAPVDTIKSRVFVEGASGGGSMATVMRIARNEGMAGFFKGWSAQYLRLGPQTTITFLVMERVRAAAGMSSF</sequence>
<dbReference type="Gene3D" id="1.50.40.10">
    <property type="entry name" value="Mitochondrial carrier domain"/>
    <property type="match status" value="1"/>
</dbReference>
<evidence type="ECO:0000313" key="10">
    <source>
        <dbReference type="EMBL" id="CAD9209319.1"/>
    </source>
</evidence>